<evidence type="ECO:0008006" key="10">
    <source>
        <dbReference type="Google" id="ProtNLM"/>
    </source>
</evidence>
<keyword evidence="3" id="KW-0472">Membrane</keyword>
<feature type="domain" description="PA14" evidence="7">
    <location>
        <begin position="677"/>
        <end position="824"/>
    </location>
</feature>
<dbReference type="Pfam" id="PF07691">
    <property type="entry name" value="PA14"/>
    <property type="match status" value="2"/>
</dbReference>
<protein>
    <recommendedName>
        <fullName evidence="10">PA14 domain-containing protein</fullName>
    </recommendedName>
</protein>
<feature type="non-terminal residue" evidence="8">
    <location>
        <position position="1"/>
    </location>
</feature>
<dbReference type="SUPFAM" id="SSF56988">
    <property type="entry name" value="Anthrax protective antigen"/>
    <property type="match status" value="2"/>
</dbReference>
<dbReference type="GO" id="GO:0007156">
    <property type="term" value="P:homophilic cell adhesion via plasma membrane adhesion molecules"/>
    <property type="evidence" value="ECO:0007669"/>
    <property type="project" value="InterPro"/>
</dbReference>
<dbReference type="SMART" id="SM00112">
    <property type="entry name" value="CA"/>
    <property type="match status" value="2"/>
</dbReference>
<reference evidence="8 9" key="1">
    <citation type="submission" date="2019-10" db="EMBL/GenBank/DDBJ databases">
        <title>Epibacterium sp. nov., isolated from seawater.</title>
        <authorList>
            <person name="Zhang X."/>
            <person name="Li N."/>
        </authorList>
    </citation>
    <scope>NUCLEOTIDE SEQUENCE [LARGE SCALE GENOMIC DNA]</scope>
    <source>
        <strain evidence="8 9">SM1969</strain>
    </source>
</reference>
<accession>A0A844B2Y2</accession>
<dbReference type="Proteomes" id="UP000436694">
    <property type="component" value="Unassembled WGS sequence"/>
</dbReference>
<feature type="domain" description="Cadherin" evidence="6">
    <location>
        <begin position="305"/>
        <end position="410"/>
    </location>
</feature>
<sequence>AGDSHEITLSDDRFEVIGTEIHLKEGVSLNHEEAAEIDLEVTVTDAGGLSTSESFTIAVEDVNEAPAEVSLEGNTVAENAAGAAIGTLSIVDPDAGDSHEITLSDDRFEVIGTEIHLKEGVSLNHEEAAEIDLEVTVTDAGGLSTSESFTIAVEDVNEAPSDLELSTSSENLIRNGSFEDFDLDQGRWKGFESDETGAWQDQNGIEVWDNLGRVSASDGDQLMELDHGHGVDSISQTVETDAGQVYDLGLDIRERFSGGTDTVEVYWNGDLVAEIDPQSTQWETFELQVVGTGEDTLELREPEGESDSLGALIDNITLVASENTVAENVEGAVVGELSFVDPDEGDSHEFSVSDDRFEVVDNSLRLKPGVSLDHEEAAEIQVEVTVTDAGGLSTSESFSVQVADVAEPEIIDVEIPVNTGFQTKYFDVDHSLRKLADVDWSADPTHQDVKSDINYENSANSFWEGGSRDTFGVEVSGNIEVEEGGSFEFFLGGDDGAVLFVDGQEVINHDGLHAYKTGTGAIDLEPGTHHIEVRYFENYGHAGLKLEWDGPGLEGRELVSAPDMADAQTISGMPVTLDVDLSAVEPSDDTEISLEGLPAGSIVEAGSLTLTVDDSGGVDLAGWEGDSLQITPPLDFTGEVAADLHVANPLENGSIQNGAQTISFEVNEAHIEAPSAELMGGFHASYYDVNHRLRELDDIDWSSDPTHEEMVMEIDYKNSYDSFWEDGSKDTFGAKLEGKVTIEEGGEYTFFAGGDDGVALFVDGEQVINNDGLHGFRTRSGEVELEPGTYDIEVRYFENYGRAGLKVEWDGPDTNGRETLQADAPEQVAENGTLDIGISVDGASADASIVIDGLPANTLLVSGDEAALSDGSPIDLTGWDLDHLELSPPPGFEGTIEGDLQVSDTAFNGAEVSSSNTFTLQVGEPGDVPPEEGVDVLEIQAAQDALDSGADTGWDADLSDVEPSGDQGGDVMSEPVLSNANAEITVIDTDTYERVDW</sequence>
<name>A0A844B2Y2_9RHOB</name>
<dbReference type="InterPro" id="IPR011658">
    <property type="entry name" value="PA14_dom"/>
</dbReference>
<feature type="domain" description="Cadherin" evidence="6">
    <location>
        <begin position="123"/>
        <end position="162"/>
    </location>
</feature>
<comment type="caution">
    <text evidence="8">The sequence shown here is derived from an EMBL/GenBank/DDBJ whole genome shotgun (WGS) entry which is preliminary data.</text>
</comment>
<proteinExistence type="predicted"/>
<evidence type="ECO:0000313" key="9">
    <source>
        <dbReference type="Proteomes" id="UP000436694"/>
    </source>
</evidence>
<evidence type="ECO:0000259" key="7">
    <source>
        <dbReference type="PROSITE" id="PS51820"/>
    </source>
</evidence>
<dbReference type="GO" id="GO:0005886">
    <property type="term" value="C:plasma membrane"/>
    <property type="evidence" value="ECO:0007669"/>
    <property type="project" value="TreeGrafter"/>
</dbReference>
<keyword evidence="9" id="KW-1185">Reference proteome</keyword>
<feature type="domain" description="Cadherin" evidence="6">
    <location>
        <begin position="29"/>
        <end position="68"/>
    </location>
</feature>
<dbReference type="InterPro" id="IPR015919">
    <property type="entry name" value="Cadherin-like_sf"/>
</dbReference>
<dbReference type="RefSeq" id="WP_153549323.1">
    <property type="nucleotide sequence ID" value="NZ_WIXK01000017.1"/>
</dbReference>
<dbReference type="CDD" id="cd11304">
    <property type="entry name" value="Cadherin_repeat"/>
    <property type="match status" value="3"/>
</dbReference>
<evidence type="ECO:0000313" key="8">
    <source>
        <dbReference type="EMBL" id="MQY44431.1"/>
    </source>
</evidence>
<keyword evidence="2" id="KW-0812">Transmembrane</keyword>
<dbReference type="SMART" id="SM00758">
    <property type="entry name" value="PA14"/>
    <property type="match status" value="2"/>
</dbReference>
<evidence type="ECO:0000256" key="2">
    <source>
        <dbReference type="ARBA" id="ARBA00022692"/>
    </source>
</evidence>
<dbReference type="SUPFAM" id="SSF49313">
    <property type="entry name" value="Cadherin-like"/>
    <property type="match status" value="2"/>
</dbReference>
<dbReference type="EMBL" id="WIXK01000017">
    <property type="protein sequence ID" value="MQY44431.1"/>
    <property type="molecule type" value="Genomic_DNA"/>
</dbReference>
<evidence type="ECO:0000256" key="1">
    <source>
        <dbReference type="ARBA" id="ARBA00004167"/>
    </source>
</evidence>
<keyword evidence="4" id="KW-0325">Glycoprotein</keyword>
<dbReference type="PROSITE" id="PS50268">
    <property type="entry name" value="CADHERIN_2"/>
    <property type="match status" value="3"/>
</dbReference>
<dbReference type="InterPro" id="IPR050174">
    <property type="entry name" value="Protocadherin/Cadherin-CA"/>
</dbReference>
<feature type="domain" description="PA14" evidence="7">
    <location>
        <begin position="416"/>
        <end position="563"/>
    </location>
</feature>
<dbReference type="InterPro" id="IPR002126">
    <property type="entry name" value="Cadherin-like_dom"/>
</dbReference>
<keyword evidence="3" id="KW-1133">Transmembrane helix</keyword>
<organism evidence="8 9">
    <name type="scientific">Tritonibacter aquimaris</name>
    <dbReference type="NCBI Taxonomy" id="2663379"/>
    <lineage>
        <taxon>Bacteria</taxon>
        <taxon>Pseudomonadati</taxon>
        <taxon>Pseudomonadota</taxon>
        <taxon>Alphaproteobacteria</taxon>
        <taxon>Rhodobacterales</taxon>
        <taxon>Paracoccaceae</taxon>
        <taxon>Tritonibacter</taxon>
    </lineage>
</organism>
<feature type="region of interest" description="Disordered" evidence="5">
    <location>
        <begin position="948"/>
        <end position="977"/>
    </location>
</feature>
<gene>
    <name evidence="8" type="ORF">GG681_17445</name>
</gene>
<dbReference type="Gene3D" id="2.60.40.60">
    <property type="entry name" value="Cadherins"/>
    <property type="match status" value="2"/>
</dbReference>
<comment type="subcellular location">
    <subcellularLocation>
        <location evidence="1">Membrane</location>
        <topology evidence="1">Single-pass membrane protein</topology>
    </subcellularLocation>
</comment>
<dbReference type="PROSITE" id="PS51820">
    <property type="entry name" value="PA14"/>
    <property type="match status" value="2"/>
</dbReference>
<dbReference type="PANTHER" id="PTHR24028">
    <property type="entry name" value="CADHERIN-87A"/>
    <property type="match status" value="1"/>
</dbReference>
<evidence type="ECO:0000256" key="5">
    <source>
        <dbReference type="SAM" id="MobiDB-lite"/>
    </source>
</evidence>
<dbReference type="Gene3D" id="3.90.182.10">
    <property type="entry name" value="Toxin - Anthrax Protective Antigen,domain 1"/>
    <property type="match status" value="2"/>
</dbReference>
<evidence type="ECO:0000259" key="6">
    <source>
        <dbReference type="PROSITE" id="PS50268"/>
    </source>
</evidence>
<dbReference type="InterPro" id="IPR037524">
    <property type="entry name" value="PA14/GLEYA"/>
</dbReference>
<dbReference type="GO" id="GO:0005509">
    <property type="term" value="F:calcium ion binding"/>
    <property type="evidence" value="ECO:0007669"/>
    <property type="project" value="InterPro"/>
</dbReference>
<evidence type="ECO:0000256" key="4">
    <source>
        <dbReference type="ARBA" id="ARBA00023180"/>
    </source>
</evidence>
<dbReference type="PANTHER" id="PTHR24028:SF316">
    <property type="entry name" value="NEURAL-CADHERIN-LIKE"/>
    <property type="match status" value="1"/>
</dbReference>
<evidence type="ECO:0000256" key="3">
    <source>
        <dbReference type="ARBA" id="ARBA00022989"/>
    </source>
</evidence>
<dbReference type="Gene3D" id="2.60.120.260">
    <property type="entry name" value="Galactose-binding domain-like"/>
    <property type="match status" value="1"/>
</dbReference>
<dbReference type="AlphaFoldDB" id="A0A844B2Y2"/>